<evidence type="ECO:0000256" key="3">
    <source>
        <dbReference type="SAM" id="SignalP"/>
    </source>
</evidence>
<evidence type="ECO:0000313" key="5">
    <source>
        <dbReference type="Proteomes" id="UP001150217"/>
    </source>
</evidence>
<name>A0ABQ8VHV0_9AGAR</name>
<feature type="compositionally biased region" description="Pro residues" evidence="1">
    <location>
        <begin position="460"/>
        <end position="474"/>
    </location>
</feature>
<protein>
    <submittedName>
        <fullName evidence="4">Uncharacterized protein</fullName>
    </submittedName>
</protein>
<gene>
    <name evidence="4" type="ORF">C8R41DRAFT_829416</name>
</gene>
<feature type="transmembrane region" description="Helical" evidence="2">
    <location>
        <begin position="162"/>
        <end position="183"/>
    </location>
</feature>
<dbReference type="Proteomes" id="UP001150217">
    <property type="component" value="Unassembled WGS sequence"/>
</dbReference>
<keyword evidence="5" id="KW-1185">Reference proteome</keyword>
<reference evidence="4" key="1">
    <citation type="submission" date="2022-08" db="EMBL/GenBank/DDBJ databases">
        <title>A Global Phylogenomic Analysis of the Shiitake Genus Lentinula.</title>
        <authorList>
            <consortium name="DOE Joint Genome Institute"/>
            <person name="Sierra-Patev S."/>
            <person name="Min B."/>
            <person name="Naranjo-Ortiz M."/>
            <person name="Looney B."/>
            <person name="Konkel Z."/>
            <person name="Slot J.C."/>
            <person name="Sakamoto Y."/>
            <person name="Steenwyk J.L."/>
            <person name="Rokas A."/>
            <person name="Carro J."/>
            <person name="Camarero S."/>
            <person name="Ferreira P."/>
            <person name="Molpeceres G."/>
            <person name="Ruiz-Duenas F.J."/>
            <person name="Serrano A."/>
            <person name="Henrissat B."/>
            <person name="Drula E."/>
            <person name="Hughes K.W."/>
            <person name="Mata J.L."/>
            <person name="Ishikawa N.K."/>
            <person name="Vargas-Isla R."/>
            <person name="Ushijima S."/>
            <person name="Smith C.A."/>
            <person name="Ahrendt S."/>
            <person name="Andreopoulos W."/>
            <person name="He G."/>
            <person name="Labutti K."/>
            <person name="Lipzen A."/>
            <person name="Ng V."/>
            <person name="Riley R."/>
            <person name="Sandor L."/>
            <person name="Barry K."/>
            <person name="Martinez A.T."/>
            <person name="Xiao Y."/>
            <person name="Gibbons J.G."/>
            <person name="Terashima K."/>
            <person name="Grigoriev I.V."/>
            <person name="Hibbett D.S."/>
        </authorList>
    </citation>
    <scope>NUCLEOTIDE SEQUENCE</scope>
    <source>
        <strain evidence="4">RHP3577 ss4</strain>
    </source>
</reference>
<feature type="compositionally biased region" description="Basic and acidic residues" evidence="1">
    <location>
        <begin position="654"/>
        <end position="665"/>
    </location>
</feature>
<feature type="compositionally biased region" description="Polar residues" evidence="1">
    <location>
        <begin position="554"/>
        <end position="563"/>
    </location>
</feature>
<feature type="compositionally biased region" description="Low complexity" evidence="1">
    <location>
        <begin position="607"/>
        <end position="621"/>
    </location>
</feature>
<keyword evidence="2" id="KW-0472">Membrane</keyword>
<organism evidence="4 5">
    <name type="scientific">Lentinula lateritia</name>
    <dbReference type="NCBI Taxonomy" id="40482"/>
    <lineage>
        <taxon>Eukaryota</taxon>
        <taxon>Fungi</taxon>
        <taxon>Dikarya</taxon>
        <taxon>Basidiomycota</taxon>
        <taxon>Agaricomycotina</taxon>
        <taxon>Agaricomycetes</taxon>
        <taxon>Agaricomycetidae</taxon>
        <taxon>Agaricales</taxon>
        <taxon>Marasmiineae</taxon>
        <taxon>Omphalotaceae</taxon>
        <taxon>Lentinula</taxon>
    </lineage>
</organism>
<feature type="signal peptide" evidence="3">
    <location>
        <begin position="1"/>
        <end position="20"/>
    </location>
</feature>
<keyword evidence="2" id="KW-1133">Transmembrane helix</keyword>
<evidence type="ECO:0000313" key="4">
    <source>
        <dbReference type="EMBL" id="KAJ4494505.1"/>
    </source>
</evidence>
<feature type="compositionally biased region" description="Low complexity" evidence="1">
    <location>
        <begin position="498"/>
        <end position="522"/>
    </location>
</feature>
<evidence type="ECO:0000256" key="1">
    <source>
        <dbReference type="SAM" id="MobiDB-lite"/>
    </source>
</evidence>
<feature type="compositionally biased region" description="Polar residues" evidence="1">
    <location>
        <begin position="479"/>
        <end position="497"/>
    </location>
</feature>
<dbReference type="EMBL" id="JANVFT010000032">
    <property type="protein sequence ID" value="KAJ4494505.1"/>
    <property type="molecule type" value="Genomic_DNA"/>
</dbReference>
<evidence type="ECO:0000256" key="2">
    <source>
        <dbReference type="SAM" id="Phobius"/>
    </source>
</evidence>
<proteinExistence type="predicted"/>
<keyword evidence="2" id="KW-0812">Transmembrane</keyword>
<feature type="region of interest" description="Disordered" evidence="1">
    <location>
        <begin position="422"/>
        <end position="678"/>
    </location>
</feature>
<keyword evidence="3" id="KW-0732">Signal</keyword>
<comment type="caution">
    <text evidence="4">The sequence shown here is derived from an EMBL/GenBank/DDBJ whole genome shotgun (WGS) entry which is preliminary data.</text>
</comment>
<sequence length="815" mass="89756">MFSGQLLFALILLLIRVSDAGDSQDYDSLNNGQGKTPCEMKSDIESCSGSLDARDAALVSRNFPSPDQCTCTNVYFNVWSACLYSNGDASSTVLSSNWTDTCQQQGIEMTTDQFYSSNSMDLPSWTFINLPTNMTFDIATALRIATTDTANTTPTKWNEIQIIVPVVVGVVVSAAFVLGILIWRSRKSGFPILQRMRVALSRRIRNGLGARKIRAGSRDQGWVIDRPAEADGEAVEMFSTSSRRSTGHVRLSSSSSTHIEFVKPRKPTWVLPGKKLWKNSQLARKIRRTLTLLPVPWRNAPVSVQSISPPRKFEIDASSDRTRTDSTLENFRRGGFRISGTRTETTESALATSRYDYYDTIQEEDEEEDDSELDLEESGAHNEREHLISGDSNHGDLDEVMIISETGDNFTLRSHSTHAATLRIPPSPVQPRSSSPVQPIPPPPRTPVRERPRKVSHHTPPAPTYPAPLPPTQSPPLRSNKSLNESLNKPSIESILQSSAAASSNVGVGQPQRSPPQRRQLPLPTPPSAPPSVQGSSVRLPPPAAATAYTPLAQTQNQATPRNASMPLPRNDMNNPRLPVLPPRPPLEYATAHTRNRSASTDDSHTLPVLSSPPYRSSPLPDEFLIARSDSPPPPPSNLSSPPYTVTNFSVSRPELDHDRRDRDNGLPLILAPPSPPPIFYHNANNSHHRLMSLPSNLGSGNDRDPHPDFELPGGDRVTNLQSGLAEHRGYPFEATLSPRSHYRNFSDESLTASVRHARDVNGPSVDNRLLFPGAVRAVGYMSTNANNRGLQIQRSYESFQTALSDSQSSDFRRI</sequence>
<accession>A0ABQ8VHV0</accession>
<feature type="chain" id="PRO_5047402360" evidence="3">
    <location>
        <begin position="21"/>
        <end position="815"/>
    </location>
</feature>